<evidence type="ECO:0000256" key="1">
    <source>
        <dbReference type="SAM" id="MobiDB-lite"/>
    </source>
</evidence>
<dbReference type="InterPro" id="IPR036273">
    <property type="entry name" value="CRAL/TRIO_N_dom_sf"/>
</dbReference>
<dbReference type="PROSITE" id="PS50191">
    <property type="entry name" value="CRAL_TRIO"/>
    <property type="match status" value="1"/>
</dbReference>
<dbReference type="OrthoDB" id="43460at2759"/>
<feature type="region of interest" description="Disordered" evidence="1">
    <location>
        <begin position="221"/>
        <end position="252"/>
    </location>
</feature>
<dbReference type="AlphaFoldDB" id="A0A0F4YYX6"/>
<dbReference type="InterPro" id="IPR011074">
    <property type="entry name" value="CRAL/TRIO_N_dom"/>
</dbReference>
<feature type="region of interest" description="Disordered" evidence="1">
    <location>
        <begin position="366"/>
        <end position="415"/>
    </location>
</feature>
<dbReference type="Pfam" id="PF03765">
    <property type="entry name" value="CRAL_TRIO_N"/>
    <property type="match status" value="1"/>
</dbReference>
<dbReference type="RefSeq" id="XP_013329653.1">
    <property type="nucleotide sequence ID" value="XM_013474199.1"/>
</dbReference>
<feature type="compositionally biased region" description="Basic and acidic residues" evidence="1">
    <location>
        <begin position="778"/>
        <end position="795"/>
    </location>
</feature>
<dbReference type="GeneID" id="25315271"/>
<dbReference type="STRING" id="1408163.A0A0F4YYX6"/>
<protein>
    <submittedName>
        <fullName evidence="3">CRAL/TRIO domain protein</fullName>
    </submittedName>
</protein>
<feature type="region of interest" description="Disordered" evidence="1">
    <location>
        <begin position="745"/>
        <end position="804"/>
    </location>
</feature>
<gene>
    <name evidence="3" type="ORF">T310_2920</name>
</gene>
<dbReference type="SMART" id="SM00516">
    <property type="entry name" value="SEC14"/>
    <property type="match status" value="1"/>
</dbReference>
<proteinExistence type="predicted"/>
<reference evidence="3 4" key="1">
    <citation type="submission" date="2015-04" db="EMBL/GenBank/DDBJ databases">
        <authorList>
            <person name="Heijne W.H."/>
            <person name="Fedorova N.D."/>
            <person name="Nierman W.C."/>
            <person name="Vollebregt A.W."/>
            <person name="Zhao Z."/>
            <person name="Wu L."/>
            <person name="Kumar M."/>
            <person name="Stam H."/>
            <person name="van den Berg M.A."/>
            <person name="Pel H.J."/>
        </authorList>
    </citation>
    <scope>NUCLEOTIDE SEQUENCE [LARGE SCALE GENOMIC DNA]</scope>
    <source>
        <strain evidence="3 4">CBS 393.64</strain>
    </source>
</reference>
<dbReference type="CDD" id="cd00170">
    <property type="entry name" value="SEC14"/>
    <property type="match status" value="1"/>
</dbReference>
<evidence type="ECO:0000259" key="2">
    <source>
        <dbReference type="PROSITE" id="PS50191"/>
    </source>
</evidence>
<sequence length="804" mass="88683">MWSLPRALVDLAQQQLLTRLSATNGNQSDPAEERVPCWFSACLALWNDSGMGACESQYRLCRTGVVGLEEGRGRDADLGAASMDAANDPGGEGKEGAKLRRWGTTAQQNKQVGGGPAGRVVRALCPPGRPDRDGRPALARRRSQPDKVYNISRDSAGNQAPILPAGSIFPGLLSPLSAWSPVQNPSLAVGEGKRRFSPSARQLQRLVSAAHASLHSLPLGKSLLQPSPVSNSNSTPATDAGPPLHKRPLSTRAYPPSAVPFHQPRQASSVWSIVFLACLVSGAAAVQVIYSSKASKASNAERQSEPPKDWSQDYLGEIDTLKMSSDAIPPGHVGNLTEEQEAKLREMWVVLLKLFGVKFEEGSEVAGDNESVKNENATQDKKKSRRSFFGLRSSDSGKSVNGTTSNLSSLQISDGDDKYGQTKEFQQALAAKTPEELRETFWSMVKQDDPDALLLRFLRARKWDVNKAVVMLISTIRWRADEMHVDDDIMFGGEAAALEQSKSSDPSVRRLGEDFLAQFRMGKSFIHGVDKLGRPMCLIRVRLHKIGAQSEKSIERYTVHMIETARAMLPRPVETAFIIKCFEANYPESLGAVLIHQAPWIFSGWLDPVVAAKVHFTNSVEDLEQFIPRDRILKELGGDDDYEYQYVEPQPNENDAMKDTAKRDQVIAKAKQYYKELQDATQSWVVAASKGDKEEVDSLKAKRAELIEKTGKTYWEMDPYIRARSFYDRTGVLKGDGSVVFYPEREEKKNKKEEVIVESEHPAEEKKENGLNGNNEGEAEKKAEVSVESKPEEKTNGNAAVTAS</sequence>
<dbReference type="InterPro" id="IPR052432">
    <property type="entry name" value="PITP/CRAL-TRIO"/>
</dbReference>
<comment type="caution">
    <text evidence="3">The sequence shown here is derived from an EMBL/GenBank/DDBJ whole genome shotgun (WGS) entry which is preliminary data.</text>
</comment>
<dbReference type="PANTHER" id="PTHR46590:SF1">
    <property type="entry name" value="PHOSPHATIDYLINOSITOL TRANSFER PROTEIN CSR1"/>
    <property type="match status" value="1"/>
</dbReference>
<feature type="compositionally biased region" description="Polar residues" evidence="1">
    <location>
        <begin position="224"/>
        <end position="237"/>
    </location>
</feature>
<dbReference type="Pfam" id="PF00650">
    <property type="entry name" value="CRAL_TRIO"/>
    <property type="match status" value="1"/>
</dbReference>
<feature type="compositionally biased region" description="Polar residues" evidence="1">
    <location>
        <begin position="393"/>
        <end position="412"/>
    </location>
</feature>
<keyword evidence="4" id="KW-1185">Reference proteome</keyword>
<name>A0A0F4YYX6_RASE3</name>
<dbReference type="Proteomes" id="UP000053958">
    <property type="component" value="Unassembled WGS sequence"/>
</dbReference>
<feature type="domain" description="CRAL-TRIO" evidence="2">
    <location>
        <begin position="512"/>
        <end position="644"/>
    </location>
</feature>
<evidence type="ECO:0000313" key="4">
    <source>
        <dbReference type="Proteomes" id="UP000053958"/>
    </source>
</evidence>
<feature type="compositionally biased region" description="Basic and acidic residues" evidence="1">
    <location>
        <begin position="745"/>
        <end position="769"/>
    </location>
</feature>
<dbReference type="InterPro" id="IPR036865">
    <property type="entry name" value="CRAL-TRIO_dom_sf"/>
</dbReference>
<dbReference type="SUPFAM" id="SSF52087">
    <property type="entry name" value="CRAL/TRIO domain"/>
    <property type="match status" value="1"/>
</dbReference>
<organism evidence="3 4">
    <name type="scientific">Rasamsonia emersonii (strain ATCC 16479 / CBS 393.64 / IMI 116815)</name>
    <dbReference type="NCBI Taxonomy" id="1408163"/>
    <lineage>
        <taxon>Eukaryota</taxon>
        <taxon>Fungi</taxon>
        <taxon>Dikarya</taxon>
        <taxon>Ascomycota</taxon>
        <taxon>Pezizomycotina</taxon>
        <taxon>Eurotiomycetes</taxon>
        <taxon>Eurotiomycetidae</taxon>
        <taxon>Eurotiales</taxon>
        <taxon>Trichocomaceae</taxon>
        <taxon>Rasamsonia</taxon>
    </lineage>
</organism>
<feature type="region of interest" description="Disordered" evidence="1">
    <location>
        <begin position="107"/>
        <end position="144"/>
    </location>
</feature>
<evidence type="ECO:0000313" key="3">
    <source>
        <dbReference type="EMBL" id="KKA23041.1"/>
    </source>
</evidence>
<accession>A0A0F4YYX6</accession>
<dbReference type="SUPFAM" id="SSF46938">
    <property type="entry name" value="CRAL/TRIO N-terminal domain"/>
    <property type="match status" value="1"/>
</dbReference>
<dbReference type="PANTHER" id="PTHR46590">
    <property type="entry name" value="PHOSPHATIDYLINOSITOL TRANSFER PROTEIN CSR1-RELATED"/>
    <property type="match status" value="1"/>
</dbReference>
<dbReference type="SMART" id="SM01100">
    <property type="entry name" value="CRAL_TRIO_N"/>
    <property type="match status" value="1"/>
</dbReference>
<dbReference type="InterPro" id="IPR001251">
    <property type="entry name" value="CRAL-TRIO_dom"/>
</dbReference>
<dbReference type="Gene3D" id="3.40.525.10">
    <property type="entry name" value="CRAL-TRIO lipid binding domain"/>
    <property type="match status" value="2"/>
</dbReference>
<dbReference type="EMBL" id="LASV01000112">
    <property type="protein sequence ID" value="KKA23041.1"/>
    <property type="molecule type" value="Genomic_DNA"/>
</dbReference>
<feature type="compositionally biased region" description="Basic and acidic residues" evidence="1">
    <location>
        <begin position="370"/>
        <end position="381"/>
    </location>
</feature>